<feature type="compositionally biased region" description="Polar residues" evidence="1">
    <location>
        <begin position="12"/>
        <end position="28"/>
    </location>
</feature>
<organism evidence="3 4">
    <name type="scientific">Basidiobolus meristosporus CBS 931.73</name>
    <dbReference type="NCBI Taxonomy" id="1314790"/>
    <lineage>
        <taxon>Eukaryota</taxon>
        <taxon>Fungi</taxon>
        <taxon>Fungi incertae sedis</taxon>
        <taxon>Zoopagomycota</taxon>
        <taxon>Entomophthoromycotina</taxon>
        <taxon>Basidiobolomycetes</taxon>
        <taxon>Basidiobolales</taxon>
        <taxon>Basidiobolaceae</taxon>
        <taxon>Basidiobolus</taxon>
    </lineage>
</organism>
<accession>A0A1Y1ZBX7</accession>
<keyword evidence="2" id="KW-1133">Transmembrane helix</keyword>
<dbReference type="InParanoid" id="A0A1Y1ZBX7"/>
<evidence type="ECO:0000313" key="4">
    <source>
        <dbReference type="Proteomes" id="UP000193498"/>
    </source>
</evidence>
<feature type="region of interest" description="Disordered" evidence="1">
    <location>
        <begin position="1"/>
        <end position="28"/>
    </location>
</feature>
<feature type="transmembrane region" description="Helical" evidence="2">
    <location>
        <begin position="38"/>
        <end position="55"/>
    </location>
</feature>
<dbReference type="AlphaFoldDB" id="A0A1Y1ZBX7"/>
<keyword evidence="2" id="KW-0812">Transmembrane</keyword>
<sequence length="56" mass="6021">MAMAHEGHDHGATNTTVPSNSTSAAPTSEASLPYNGQFIALAVMFSLVTMFQRFFE</sequence>
<name>A0A1Y1ZBX7_9FUNG</name>
<feature type="compositionally biased region" description="Basic and acidic residues" evidence="1">
    <location>
        <begin position="1"/>
        <end position="11"/>
    </location>
</feature>
<proteinExistence type="predicted"/>
<evidence type="ECO:0000256" key="2">
    <source>
        <dbReference type="SAM" id="Phobius"/>
    </source>
</evidence>
<protein>
    <submittedName>
        <fullName evidence="3">Uncharacterized protein</fullName>
    </submittedName>
</protein>
<dbReference type="EMBL" id="MCFE01000007">
    <property type="protein sequence ID" value="ORY07624.1"/>
    <property type="molecule type" value="Genomic_DNA"/>
</dbReference>
<reference evidence="3 4" key="1">
    <citation type="submission" date="2016-07" db="EMBL/GenBank/DDBJ databases">
        <title>Pervasive Adenine N6-methylation of Active Genes in Fungi.</title>
        <authorList>
            <consortium name="DOE Joint Genome Institute"/>
            <person name="Mondo S.J."/>
            <person name="Dannebaum R.O."/>
            <person name="Kuo R.C."/>
            <person name="Labutti K."/>
            <person name="Haridas S."/>
            <person name="Kuo A."/>
            <person name="Salamov A."/>
            <person name="Ahrendt S.R."/>
            <person name="Lipzen A."/>
            <person name="Sullivan W."/>
            <person name="Andreopoulos W.B."/>
            <person name="Clum A."/>
            <person name="Lindquist E."/>
            <person name="Daum C."/>
            <person name="Ramamoorthy G.K."/>
            <person name="Gryganskyi A."/>
            <person name="Culley D."/>
            <person name="Magnuson J.K."/>
            <person name="James T.Y."/>
            <person name="O'Malley M.A."/>
            <person name="Stajich J.E."/>
            <person name="Spatafora J.W."/>
            <person name="Visel A."/>
            <person name="Grigoriev I.V."/>
        </authorList>
    </citation>
    <scope>NUCLEOTIDE SEQUENCE [LARGE SCALE GENOMIC DNA]</scope>
    <source>
        <strain evidence="3 4">CBS 931.73</strain>
    </source>
</reference>
<dbReference type="Proteomes" id="UP000193498">
    <property type="component" value="Unassembled WGS sequence"/>
</dbReference>
<keyword evidence="4" id="KW-1185">Reference proteome</keyword>
<keyword evidence="2" id="KW-0472">Membrane</keyword>
<evidence type="ECO:0000256" key="1">
    <source>
        <dbReference type="SAM" id="MobiDB-lite"/>
    </source>
</evidence>
<comment type="caution">
    <text evidence="3">The sequence shown here is derived from an EMBL/GenBank/DDBJ whole genome shotgun (WGS) entry which is preliminary data.</text>
</comment>
<gene>
    <name evidence="3" type="ORF">K493DRAFT_310163</name>
</gene>
<evidence type="ECO:0000313" key="3">
    <source>
        <dbReference type="EMBL" id="ORY07624.1"/>
    </source>
</evidence>